<keyword evidence="2" id="KW-0812">Transmembrane</keyword>
<dbReference type="PANTHER" id="PTHR11360:SF260">
    <property type="entry name" value="MFS DOMAIN-CONTAINING PROTEIN"/>
    <property type="match status" value="1"/>
</dbReference>
<feature type="domain" description="Major facilitator superfamily (MFS) profile" evidence="3">
    <location>
        <begin position="15"/>
        <end position="401"/>
    </location>
</feature>
<feature type="transmembrane region" description="Helical" evidence="2">
    <location>
        <begin position="56"/>
        <end position="73"/>
    </location>
</feature>
<organism evidence="4 5">
    <name type="scientific">Magallana gigas</name>
    <name type="common">Pacific oyster</name>
    <name type="synonym">Crassostrea gigas</name>
    <dbReference type="NCBI Taxonomy" id="29159"/>
    <lineage>
        <taxon>Eukaryota</taxon>
        <taxon>Metazoa</taxon>
        <taxon>Spiralia</taxon>
        <taxon>Lophotrochozoa</taxon>
        <taxon>Mollusca</taxon>
        <taxon>Bivalvia</taxon>
        <taxon>Autobranchia</taxon>
        <taxon>Pteriomorphia</taxon>
        <taxon>Ostreida</taxon>
        <taxon>Ostreoidea</taxon>
        <taxon>Ostreidae</taxon>
        <taxon>Magallana</taxon>
    </lineage>
</organism>
<feature type="transmembrane region" description="Helical" evidence="2">
    <location>
        <begin position="347"/>
        <end position="365"/>
    </location>
</feature>
<sequence length="545" mass="58705">MPPKVSKDTTHGWLVVATCSAAFFLFTGNASCLGLVEVELSSLFKDSGSSLSAINALYNGLGWGLAPVVAALTKFFSCRLLSCCGSFLCFLGFFVASTSQSLLVIVFCTGVLPGIGFSLMVVSSNILLSEYFDKKRPLALIISVIGGGMGIVVFPHIFTTLNQTYGIHGTFLILSALNSHGIMFSILYDVSLANSKPNAMAILRQVYRTVFDPELLRSARYTGVCAAYLLLYVAYGIPFLFLPVKNAKTGLSKEVTSLLISVSGISNLASRFIMAGLASTSGQRRRFFLSVSFAMNAVSFLFFPLFSDILFLSVGAVLFGFSAGIFISITPPVLIDLFGVDKLSSTLGTNYLVIGTGYILGGPLMRHLSLAMSAIDPVFYTSAGCTVMGMLLIMTVSCDSRSLARILKMFKRHFAPVSIPPVLPHCTLLYGVGFLFQNQAFSEVKTIMVSLIHNLDDTKWVEVNSSDRGDGFVEFAINRTTTPLDAHTLKISVADNAGNFKNVVINNTRDNSNPLKNVNQADLKLDEEGNVVGIDVEGDCVITKG</sequence>
<feature type="transmembrane region" description="Helical" evidence="2">
    <location>
        <begin position="12"/>
        <end position="36"/>
    </location>
</feature>
<dbReference type="InterPro" id="IPR036259">
    <property type="entry name" value="MFS_trans_sf"/>
</dbReference>
<dbReference type="InterPro" id="IPR050327">
    <property type="entry name" value="Proton-linked_MCT"/>
</dbReference>
<dbReference type="Gene3D" id="1.20.1250.20">
    <property type="entry name" value="MFS general substrate transporter like domains"/>
    <property type="match status" value="2"/>
</dbReference>
<feature type="transmembrane region" description="Helical" evidence="2">
    <location>
        <begin position="286"/>
        <end position="303"/>
    </location>
</feature>
<name>A0A8W8IEX9_MAGGI</name>
<proteinExistence type="predicted"/>
<dbReference type="InterPro" id="IPR020846">
    <property type="entry name" value="MFS_dom"/>
</dbReference>
<dbReference type="PANTHER" id="PTHR11360">
    <property type="entry name" value="MONOCARBOXYLATE TRANSPORTER"/>
    <property type="match status" value="1"/>
</dbReference>
<keyword evidence="2" id="KW-1133">Transmembrane helix</keyword>
<evidence type="ECO:0000256" key="1">
    <source>
        <dbReference type="ARBA" id="ARBA00004141"/>
    </source>
</evidence>
<dbReference type="Pfam" id="PF07690">
    <property type="entry name" value="MFS_1"/>
    <property type="match status" value="2"/>
</dbReference>
<dbReference type="AlphaFoldDB" id="A0A8W8IEX9"/>
<reference evidence="4" key="1">
    <citation type="submission" date="2022-08" db="UniProtKB">
        <authorList>
            <consortium name="EnsemblMetazoa"/>
        </authorList>
    </citation>
    <scope>IDENTIFICATION</scope>
    <source>
        <strain evidence="4">05x7-T-G4-1.051#20</strain>
    </source>
</reference>
<keyword evidence="2" id="KW-0472">Membrane</keyword>
<dbReference type="Proteomes" id="UP000005408">
    <property type="component" value="Unassembled WGS sequence"/>
</dbReference>
<accession>A0A8W8IEX9</accession>
<feature type="transmembrane region" description="Helical" evidence="2">
    <location>
        <begin position="417"/>
        <end position="436"/>
    </location>
</feature>
<dbReference type="PROSITE" id="PS50850">
    <property type="entry name" value="MFS"/>
    <property type="match status" value="1"/>
</dbReference>
<evidence type="ECO:0000313" key="4">
    <source>
        <dbReference type="EnsemblMetazoa" id="G13876.3:cds"/>
    </source>
</evidence>
<evidence type="ECO:0000313" key="5">
    <source>
        <dbReference type="Proteomes" id="UP000005408"/>
    </source>
</evidence>
<evidence type="ECO:0000259" key="3">
    <source>
        <dbReference type="PROSITE" id="PS50850"/>
    </source>
</evidence>
<feature type="transmembrane region" description="Helical" evidence="2">
    <location>
        <begin position="102"/>
        <end position="126"/>
    </location>
</feature>
<feature type="transmembrane region" description="Helical" evidence="2">
    <location>
        <begin position="255"/>
        <end position="274"/>
    </location>
</feature>
<protein>
    <recommendedName>
        <fullName evidence="3">Major facilitator superfamily (MFS) profile domain-containing protein</fullName>
    </recommendedName>
</protein>
<feature type="transmembrane region" description="Helical" evidence="2">
    <location>
        <begin position="309"/>
        <end position="335"/>
    </location>
</feature>
<evidence type="ECO:0000256" key="2">
    <source>
        <dbReference type="SAM" id="Phobius"/>
    </source>
</evidence>
<dbReference type="GO" id="GO:0016020">
    <property type="term" value="C:membrane"/>
    <property type="evidence" value="ECO:0007669"/>
    <property type="project" value="UniProtKB-SubCell"/>
</dbReference>
<feature type="transmembrane region" description="Helical" evidence="2">
    <location>
        <begin position="377"/>
        <end position="396"/>
    </location>
</feature>
<feature type="transmembrane region" description="Helical" evidence="2">
    <location>
        <begin position="138"/>
        <end position="158"/>
    </location>
</feature>
<feature type="transmembrane region" description="Helical" evidence="2">
    <location>
        <begin position="221"/>
        <end position="243"/>
    </location>
</feature>
<dbReference type="SUPFAM" id="SSF103473">
    <property type="entry name" value="MFS general substrate transporter"/>
    <property type="match status" value="1"/>
</dbReference>
<feature type="transmembrane region" description="Helical" evidence="2">
    <location>
        <begin position="170"/>
        <end position="190"/>
    </location>
</feature>
<dbReference type="InterPro" id="IPR011701">
    <property type="entry name" value="MFS"/>
</dbReference>
<dbReference type="EnsemblMetazoa" id="G13876.3">
    <property type="protein sequence ID" value="G13876.3:cds"/>
    <property type="gene ID" value="G13876"/>
</dbReference>
<dbReference type="GO" id="GO:0008028">
    <property type="term" value="F:monocarboxylic acid transmembrane transporter activity"/>
    <property type="evidence" value="ECO:0007669"/>
    <property type="project" value="TreeGrafter"/>
</dbReference>
<feature type="transmembrane region" description="Helical" evidence="2">
    <location>
        <begin position="80"/>
        <end position="96"/>
    </location>
</feature>
<comment type="subcellular location">
    <subcellularLocation>
        <location evidence="1">Membrane</location>
        <topology evidence="1">Multi-pass membrane protein</topology>
    </subcellularLocation>
</comment>
<keyword evidence="5" id="KW-1185">Reference proteome</keyword>